<evidence type="ECO:0000313" key="1">
    <source>
        <dbReference type="EMBL" id="CBK42334.1"/>
    </source>
</evidence>
<accession>D8PGE7</accession>
<evidence type="ECO:0000313" key="2">
    <source>
        <dbReference type="Proteomes" id="UP000001660"/>
    </source>
</evidence>
<gene>
    <name evidence="1" type="ORF">NIDE2628</name>
</gene>
<reference evidence="1 2" key="1">
    <citation type="journal article" date="2010" name="Proc. Natl. Acad. Sci. U.S.A.">
        <title>A Nitrospira metagenome illuminates the physiology and evolution of globally important nitrite-oxidizing bacteria.</title>
        <authorList>
            <person name="Lucker S."/>
            <person name="Wagner M."/>
            <person name="Maixner F."/>
            <person name="Pelletier E."/>
            <person name="Koch H."/>
            <person name="Vacherie B."/>
            <person name="Rattei T."/>
            <person name="Sinninghe Damste J."/>
            <person name="Spieck E."/>
            <person name="Le Paslier D."/>
            <person name="Daims H."/>
        </authorList>
    </citation>
    <scope>NUCLEOTIDE SEQUENCE [LARGE SCALE GENOMIC DNA]</scope>
</reference>
<dbReference type="AlphaFoldDB" id="D8PGE7"/>
<dbReference type="Proteomes" id="UP000001660">
    <property type="component" value="Chromosome"/>
</dbReference>
<proteinExistence type="predicted"/>
<name>D8PGE7_9BACT</name>
<dbReference type="HOGENOM" id="CLU_3133577_0_0_0"/>
<dbReference type="KEGG" id="nde:NIDE2628"/>
<protein>
    <submittedName>
        <fullName evidence="1">Uncharacterized protein</fullName>
    </submittedName>
</protein>
<organism evidence="1 2">
    <name type="scientific">Nitrospira defluvii</name>
    <dbReference type="NCBI Taxonomy" id="330214"/>
    <lineage>
        <taxon>Bacteria</taxon>
        <taxon>Pseudomonadati</taxon>
        <taxon>Nitrospirota</taxon>
        <taxon>Nitrospiria</taxon>
        <taxon>Nitrospirales</taxon>
        <taxon>Nitrospiraceae</taxon>
        <taxon>Nitrospira</taxon>
    </lineage>
</organism>
<keyword evidence="2" id="KW-1185">Reference proteome</keyword>
<dbReference type="STRING" id="330214.NIDE2628"/>
<dbReference type="EMBL" id="FP929003">
    <property type="protein sequence ID" value="CBK42334.1"/>
    <property type="molecule type" value="Genomic_DNA"/>
</dbReference>
<sequence>MRQAQVWTATIIGGLLWLASIGTSGAEQGFDEKYQRDFNIFNPINQYQS</sequence>